<gene>
    <name evidence="2" type="ORF">Csa_5G223000</name>
</gene>
<organism evidence="2 3">
    <name type="scientific">Cucumis sativus</name>
    <name type="common">Cucumber</name>
    <dbReference type="NCBI Taxonomy" id="3659"/>
    <lineage>
        <taxon>Eukaryota</taxon>
        <taxon>Viridiplantae</taxon>
        <taxon>Streptophyta</taxon>
        <taxon>Embryophyta</taxon>
        <taxon>Tracheophyta</taxon>
        <taxon>Spermatophyta</taxon>
        <taxon>Magnoliopsida</taxon>
        <taxon>eudicotyledons</taxon>
        <taxon>Gunneridae</taxon>
        <taxon>Pentapetalae</taxon>
        <taxon>rosids</taxon>
        <taxon>fabids</taxon>
        <taxon>Cucurbitales</taxon>
        <taxon>Cucurbitaceae</taxon>
        <taxon>Benincaseae</taxon>
        <taxon>Cucumis</taxon>
    </lineage>
</organism>
<evidence type="ECO:0000256" key="1">
    <source>
        <dbReference type="SAM" id="MobiDB-lite"/>
    </source>
</evidence>
<protein>
    <submittedName>
        <fullName evidence="2">Uncharacterized protein</fullName>
    </submittedName>
</protein>
<evidence type="ECO:0000313" key="2">
    <source>
        <dbReference type="EMBL" id="KGN50741.1"/>
    </source>
</evidence>
<keyword evidence="3" id="KW-1185">Reference proteome</keyword>
<accession>A0A0A0KSK6</accession>
<proteinExistence type="predicted"/>
<name>A0A0A0KSK6_CUCSA</name>
<evidence type="ECO:0000313" key="3">
    <source>
        <dbReference type="Proteomes" id="UP000029981"/>
    </source>
</evidence>
<reference evidence="2 3" key="4">
    <citation type="journal article" date="2011" name="BMC Genomics">
        <title>RNA-Seq improves annotation of protein-coding genes in the cucumber genome.</title>
        <authorList>
            <person name="Li Z."/>
            <person name="Zhang Z."/>
            <person name="Yan P."/>
            <person name="Huang S."/>
            <person name="Fei Z."/>
            <person name="Lin K."/>
        </authorList>
    </citation>
    <scope>NUCLEOTIDE SEQUENCE [LARGE SCALE GENOMIC DNA]</scope>
    <source>
        <strain evidence="3">cv. 9930</strain>
    </source>
</reference>
<dbReference type="Gramene" id="KGN50741">
    <property type="protein sequence ID" value="KGN50741"/>
    <property type="gene ID" value="Csa_5G223000"/>
</dbReference>
<feature type="region of interest" description="Disordered" evidence="1">
    <location>
        <begin position="9"/>
        <end position="29"/>
    </location>
</feature>
<reference evidence="2 3" key="2">
    <citation type="journal article" date="2009" name="PLoS ONE">
        <title>An integrated genetic and cytogenetic map of the cucumber genome.</title>
        <authorList>
            <person name="Ren Y."/>
            <person name="Zhang Z."/>
            <person name="Liu J."/>
            <person name="Staub J.E."/>
            <person name="Han Y."/>
            <person name="Cheng Z."/>
            <person name="Li X."/>
            <person name="Lu J."/>
            <person name="Miao H."/>
            <person name="Kang H."/>
            <person name="Xie B."/>
            <person name="Gu X."/>
            <person name="Wang X."/>
            <person name="Du Y."/>
            <person name="Jin W."/>
            <person name="Huang S."/>
        </authorList>
    </citation>
    <scope>NUCLEOTIDE SEQUENCE [LARGE SCALE GENOMIC DNA]</scope>
    <source>
        <strain evidence="3">cv. 9930</strain>
    </source>
</reference>
<sequence length="65" mass="7098">MGEIPKFYRTAKARKEAHQNKNPPEVTKIVEEKRQSAVKRGRSVVGTMGVDAVAVAVAGVVCFEK</sequence>
<reference evidence="2 3" key="1">
    <citation type="journal article" date="2009" name="Nat. Genet.">
        <title>The genome of the cucumber, Cucumis sativus L.</title>
        <authorList>
            <person name="Huang S."/>
            <person name="Li R."/>
            <person name="Zhang Z."/>
            <person name="Li L."/>
            <person name="Gu X."/>
            <person name="Fan W."/>
            <person name="Lucas W.J."/>
            <person name="Wang X."/>
            <person name="Xie B."/>
            <person name="Ni P."/>
            <person name="Ren Y."/>
            <person name="Zhu H."/>
            <person name="Li J."/>
            <person name="Lin K."/>
            <person name="Jin W."/>
            <person name="Fei Z."/>
            <person name="Li G."/>
            <person name="Staub J."/>
            <person name="Kilian A."/>
            <person name="van der Vossen E.A."/>
            <person name="Wu Y."/>
            <person name="Guo J."/>
            <person name="He J."/>
            <person name="Jia Z."/>
            <person name="Ren Y."/>
            <person name="Tian G."/>
            <person name="Lu Y."/>
            <person name="Ruan J."/>
            <person name="Qian W."/>
            <person name="Wang M."/>
            <person name="Huang Q."/>
            <person name="Li B."/>
            <person name="Xuan Z."/>
            <person name="Cao J."/>
            <person name="Asan"/>
            <person name="Wu Z."/>
            <person name="Zhang J."/>
            <person name="Cai Q."/>
            <person name="Bai Y."/>
            <person name="Zhao B."/>
            <person name="Han Y."/>
            <person name="Li Y."/>
            <person name="Li X."/>
            <person name="Wang S."/>
            <person name="Shi Q."/>
            <person name="Liu S."/>
            <person name="Cho W.K."/>
            <person name="Kim J.Y."/>
            <person name="Xu Y."/>
            <person name="Heller-Uszynska K."/>
            <person name="Miao H."/>
            <person name="Cheng Z."/>
            <person name="Zhang S."/>
            <person name="Wu J."/>
            <person name="Yang Y."/>
            <person name="Kang H."/>
            <person name="Li M."/>
            <person name="Liang H."/>
            <person name="Ren X."/>
            <person name="Shi Z."/>
            <person name="Wen M."/>
            <person name="Jian M."/>
            <person name="Yang H."/>
            <person name="Zhang G."/>
            <person name="Yang Z."/>
            <person name="Chen R."/>
            <person name="Liu S."/>
            <person name="Li J."/>
            <person name="Ma L."/>
            <person name="Liu H."/>
            <person name="Zhou Y."/>
            <person name="Zhao J."/>
            <person name="Fang X."/>
            <person name="Li G."/>
            <person name="Fang L."/>
            <person name="Li Y."/>
            <person name="Liu D."/>
            <person name="Zheng H."/>
            <person name="Zhang Y."/>
            <person name="Qin N."/>
            <person name="Li Z."/>
            <person name="Yang G."/>
            <person name="Yang S."/>
            <person name="Bolund L."/>
            <person name="Kristiansen K."/>
            <person name="Zheng H."/>
            <person name="Li S."/>
            <person name="Zhang X."/>
            <person name="Yang H."/>
            <person name="Wang J."/>
            <person name="Sun R."/>
            <person name="Zhang B."/>
            <person name="Jiang S."/>
            <person name="Wang J."/>
            <person name="Du Y."/>
            <person name="Li S."/>
        </authorList>
    </citation>
    <scope>NUCLEOTIDE SEQUENCE [LARGE SCALE GENOMIC DNA]</scope>
    <source>
        <strain evidence="3">cv. 9930</strain>
    </source>
</reference>
<dbReference type="AlphaFoldDB" id="A0A0A0KSK6"/>
<dbReference type="Proteomes" id="UP000029981">
    <property type="component" value="Chromosome 5"/>
</dbReference>
<reference evidence="2 3" key="3">
    <citation type="journal article" date="2010" name="BMC Genomics">
        <title>Transcriptome sequencing and comparative analysis of cucumber flowers with different sex types.</title>
        <authorList>
            <person name="Guo S."/>
            <person name="Zheng Y."/>
            <person name="Joung J.G."/>
            <person name="Liu S."/>
            <person name="Zhang Z."/>
            <person name="Crasta O.R."/>
            <person name="Sobral B.W."/>
            <person name="Xu Y."/>
            <person name="Huang S."/>
            <person name="Fei Z."/>
        </authorList>
    </citation>
    <scope>NUCLEOTIDE SEQUENCE [LARGE SCALE GENOMIC DNA]</scope>
    <source>
        <strain evidence="3">cv. 9930</strain>
    </source>
</reference>
<dbReference type="EMBL" id="CM002926">
    <property type="protein sequence ID" value="KGN50741.1"/>
    <property type="molecule type" value="Genomic_DNA"/>
</dbReference>